<dbReference type="OrthoDB" id="9155849at2"/>
<name>A0A2W7C5I4_9HYPH</name>
<dbReference type="Proteomes" id="UP000248616">
    <property type="component" value="Unassembled WGS sequence"/>
</dbReference>
<proteinExistence type="predicted"/>
<organism evidence="1 2">
    <name type="scientific">Mesorhizobium kowhaii</name>
    <dbReference type="NCBI Taxonomy" id="1300272"/>
    <lineage>
        <taxon>Bacteria</taxon>
        <taxon>Pseudomonadati</taxon>
        <taxon>Pseudomonadota</taxon>
        <taxon>Alphaproteobacteria</taxon>
        <taxon>Hyphomicrobiales</taxon>
        <taxon>Phyllobacteriaceae</taxon>
        <taxon>Mesorhizobium</taxon>
    </lineage>
</organism>
<gene>
    <name evidence="1" type="ORF">B5V02_15165</name>
</gene>
<protein>
    <submittedName>
        <fullName evidence="1">Uncharacterized protein</fullName>
    </submittedName>
</protein>
<dbReference type="AlphaFoldDB" id="A0A2W7C5I4"/>
<reference evidence="2" key="1">
    <citation type="submission" date="2017-03" db="EMBL/GenBank/DDBJ databases">
        <authorList>
            <person name="Safronova V.I."/>
            <person name="Sazanova A.L."/>
            <person name="Chirak E.R."/>
        </authorList>
    </citation>
    <scope>NUCLEOTIDE SEQUENCE [LARGE SCALE GENOMIC DNA]</scope>
    <source>
        <strain evidence="2">Ach-343</strain>
    </source>
</reference>
<dbReference type="RefSeq" id="WP_111544967.1">
    <property type="nucleotide sequence ID" value="NZ_JBHLYT010000013.1"/>
</dbReference>
<evidence type="ECO:0000313" key="1">
    <source>
        <dbReference type="EMBL" id="PZV37621.1"/>
    </source>
</evidence>
<sequence>MDREFALQAKDISIDVTRRLLEIVKLTSDWDTEEMRRLHKAIGITVGKIEVDIIAEIYRSYPDMEDLS</sequence>
<keyword evidence="2" id="KW-1185">Reference proteome</keyword>
<comment type="caution">
    <text evidence="1">The sequence shown here is derived from an EMBL/GenBank/DDBJ whole genome shotgun (WGS) entry which is preliminary data.</text>
</comment>
<accession>A0A2W7C5I4</accession>
<dbReference type="EMBL" id="MZXV01000032">
    <property type="protein sequence ID" value="PZV37621.1"/>
    <property type="molecule type" value="Genomic_DNA"/>
</dbReference>
<evidence type="ECO:0000313" key="2">
    <source>
        <dbReference type="Proteomes" id="UP000248616"/>
    </source>
</evidence>